<evidence type="ECO:0000313" key="2">
    <source>
        <dbReference type="Proteomes" id="UP000807504"/>
    </source>
</evidence>
<comment type="caution">
    <text evidence="1">The sequence shown here is derived from an EMBL/GenBank/DDBJ whole genome shotgun (WGS) entry which is preliminary data.</text>
</comment>
<sequence>MRKEHHCYSVLLEQLSVDSSDVCWSNETPPFPGCGMTAFSTLGEDCVDSSHLDGQATSTRFRTEVISGVRLTCVHAVCLTKARRQSPVLLTQFHVLAIHLRQCWMRGSILMTSKYKEFKGTVMNTISAAAPNSKYGRCLDWWKNCTESISIFIDQTTYDNFECIFFLDKSVPPTSEIRLSRFHIQDVNTRQFPQDNLKYQILMISTRF</sequence>
<gene>
    <name evidence="1" type="ORF">HNY73_002308</name>
</gene>
<evidence type="ECO:0000313" key="1">
    <source>
        <dbReference type="EMBL" id="KAF8794316.1"/>
    </source>
</evidence>
<name>A0A8T0FU64_ARGBR</name>
<accession>A0A8T0FU64</accession>
<keyword evidence="2" id="KW-1185">Reference proteome</keyword>
<proteinExistence type="predicted"/>
<dbReference type="AlphaFoldDB" id="A0A8T0FU64"/>
<reference evidence="1" key="2">
    <citation type="submission" date="2020-06" db="EMBL/GenBank/DDBJ databases">
        <authorList>
            <person name="Sheffer M."/>
        </authorList>
    </citation>
    <scope>NUCLEOTIDE SEQUENCE</scope>
</reference>
<organism evidence="1 2">
    <name type="scientific">Argiope bruennichi</name>
    <name type="common">Wasp spider</name>
    <name type="synonym">Aranea bruennichi</name>
    <dbReference type="NCBI Taxonomy" id="94029"/>
    <lineage>
        <taxon>Eukaryota</taxon>
        <taxon>Metazoa</taxon>
        <taxon>Ecdysozoa</taxon>
        <taxon>Arthropoda</taxon>
        <taxon>Chelicerata</taxon>
        <taxon>Arachnida</taxon>
        <taxon>Araneae</taxon>
        <taxon>Araneomorphae</taxon>
        <taxon>Entelegynae</taxon>
        <taxon>Araneoidea</taxon>
        <taxon>Araneidae</taxon>
        <taxon>Argiope</taxon>
    </lineage>
</organism>
<protein>
    <submittedName>
        <fullName evidence="1">Uncharacterized protein</fullName>
    </submittedName>
</protein>
<dbReference type="Proteomes" id="UP000807504">
    <property type="component" value="Unassembled WGS sequence"/>
</dbReference>
<reference evidence="1" key="1">
    <citation type="journal article" date="2020" name="bioRxiv">
        <title>Chromosome-level reference genome of the European wasp spider Argiope bruennichi: a resource for studies on range expansion and evolutionary adaptation.</title>
        <authorList>
            <person name="Sheffer M.M."/>
            <person name="Hoppe A."/>
            <person name="Krehenwinkel H."/>
            <person name="Uhl G."/>
            <person name="Kuss A.W."/>
            <person name="Jensen L."/>
            <person name="Jensen C."/>
            <person name="Gillespie R.G."/>
            <person name="Hoff K.J."/>
            <person name="Prost S."/>
        </authorList>
    </citation>
    <scope>NUCLEOTIDE SEQUENCE</scope>
</reference>
<dbReference type="EMBL" id="JABXBU010000002">
    <property type="protein sequence ID" value="KAF8794316.1"/>
    <property type="molecule type" value="Genomic_DNA"/>
</dbReference>